<evidence type="ECO:0000313" key="5">
    <source>
        <dbReference type="Proteomes" id="UP000332933"/>
    </source>
</evidence>
<evidence type="ECO:0000256" key="1">
    <source>
        <dbReference type="SAM" id="MobiDB-lite"/>
    </source>
</evidence>
<feature type="transmembrane region" description="Helical" evidence="2">
    <location>
        <begin position="495"/>
        <end position="517"/>
    </location>
</feature>
<gene>
    <name evidence="4" type="primary">Aste57867_7511</name>
    <name evidence="3" type="ORF">As57867_007485</name>
    <name evidence="4" type="ORF">ASTE57867_7511</name>
</gene>
<accession>A0A485KIF3</accession>
<keyword evidence="2" id="KW-1133">Transmembrane helix</keyword>
<feature type="compositionally biased region" description="Polar residues" evidence="1">
    <location>
        <begin position="625"/>
        <end position="644"/>
    </location>
</feature>
<evidence type="ECO:0000313" key="4">
    <source>
        <dbReference type="EMBL" id="VFT84420.1"/>
    </source>
</evidence>
<dbReference type="OrthoDB" id="64275at2759"/>
<keyword evidence="2" id="KW-0472">Membrane</keyword>
<reference evidence="4 5" key="1">
    <citation type="submission" date="2019-03" db="EMBL/GenBank/DDBJ databases">
        <authorList>
            <person name="Gaulin E."/>
            <person name="Dumas B."/>
        </authorList>
    </citation>
    <scope>NUCLEOTIDE SEQUENCE [LARGE SCALE GENOMIC DNA]</scope>
    <source>
        <strain evidence="4">CBS 568.67</strain>
    </source>
</reference>
<dbReference type="Proteomes" id="UP000332933">
    <property type="component" value="Unassembled WGS sequence"/>
</dbReference>
<protein>
    <submittedName>
        <fullName evidence="4">Aste57867_7511 protein</fullName>
    </submittedName>
</protein>
<organism evidence="4 5">
    <name type="scientific">Aphanomyces stellatus</name>
    <dbReference type="NCBI Taxonomy" id="120398"/>
    <lineage>
        <taxon>Eukaryota</taxon>
        <taxon>Sar</taxon>
        <taxon>Stramenopiles</taxon>
        <taxon>Oomycota</taxon>
        <taxon>Saprolegniomycetes</taxon>
        <taxon>Saprolegniales</taxon>
        <taxon>Verrucalvaceae</taxon>
        <taxon>Aphanomyces</taxon>
    </lineage>
</organism>
<evidence type="ECO:0000313" key="3">
    <source>
        <dbReference type="EMBL" id="KAF0703833.1"/>
    </source>
</evidence>
<proteinExistence type="predicted"/>
<feature type="transmembrane region" description="Helical" evidence="2">
    <location>
        <begin position="538"/>
        <end position="561"/>
    </location>
</feature>
<keyword evidence="5" id="KW-1185">Reference proteome</keyword>
<sequence length="727" mass="81119">MRIQLSVAPSSGKIWSNHKQPIAYLNLLQTLRTNLLWLAGTFFAILICLDVITNNWELINYVGDSLQLLTPFLDVNTFDDIESQYVFASAASPTTMSKIGRFMTNKLASQINTMDGSSYYLSLGSYLIRDTNNDICGALAQTYPLPVNATPAGRTQNVSIPSVRLGYSADGITFIRGNTLTHWFGTTLTDPQAPAGSKASALTGIGYVPAKTYTDLRLTTPVPIHRRSKPYSLNVSMFRFSGSSFCTGCIPITELGFDSCSIVYSYNDTTNSLIVKSSVAIIGNVHAVGMIFQRNAAPILSIVVRAFCVVFALAAYAASQKTVRWCEPSDSVSWLTRFVRIVSPVKYRHPSHAFDFAYLCLNSDIFVVLYTISVIADENIGMVYSRTVYRWYQYSSFDLWIELRLMALCFRWLWINLLLVKGLKWFCHLVSSAMYTGDNWVMGWLNYSSVDWIYAGLFVLFERNSFIEYGNSVRASVKSSVQDLDSVFVHLLQSWYVRAVWPVTIALIVNIVATLALDHLVHRRWWRLVRSNSLGRQFMYNSTSVLINADMIAVVATHPGYVATVVTTKSRMLCTMQWFFSTHVLCFGLPEHPNVVRQLVATKATQKVYSHATSSGGKTPKTNHHAPSNQSFEAATSSITSRRGSSVVAVDELPPEVTHGHSFIAEDASRRGSNEASSAEENGSKPNLYVLSQDRDGYIHLFDADKREMQALSLEVKILRDTTLSIG</sequence>
<reference evidence="3" key="2">
    <citation type="submission" date="2019-06" db="EMBL/GenBank/DDBJ databases">
        <title>Genomics analysis of Aphanomyces spp. identifies a new class of oomycete effector associated with host adaptation.</title>
        <authorList>
            <person name="Gaulin E."/>
        </authorList>
    </citation>
    <scope>NUCLEOTIDE SEQUENCE</scope>
    <source>
        <strain evidence="3">CBS 578.67</strain>
    </source>
</reference>
<keyword evidence="2" id="KW-0812">Transmembrane</keyword>
<dbReference type="EMBL" id="VJMH01004091">
    <property type="protein sequence ID" value="KAF0703833.1"/>
    <property type="molecule type" value="Genomic_DNA"/>
</dbReference>
<feature type="region of interest" description="Disordered" evidence="1">
    <location>
        <begin position="661"/>
        <end position="688"/>
    </location>
</feature>
<evidence type="ECO:0000256" key="2">
    <source>
        <dbReference type="SAM" id="Phobius"/>
    </source>
</evidence>
<dbReference type="EMBL" id="CAADRA010004103">
    <property type="protein sequence ID" value="VFT84420.1"/>
    <property type="molecule type" value="Genomic_DNA"/>
</dbReference>
<feature type="region of interest" description="Disordered" evidence="1">
    <location>
        <begin position="610"/>
        <end position="646"/>
    </location>
</feature>
<name>A0A485KIF3_9STRA</name>
<dbReference type="AlphaFoldDB" id="A0A485KIF3"/>
<feature type="transmembrane region" description="Helical" evidence="2">
    <location>
        <begin position="298"/>
        <end position="318"/>
    </location>
</feature>